<sequence>MKKTTYLLDSNIVIRIWRQYPNLLREIEKNQWVDFKVSKGVAVELSQKEYHKYKGIPVLSDKFLSLLNHVIEDEDYSLENVFSDKTELKIKYNPRTNIYIINENKLSENDFKLIYLCFTHDDLVLVTEDKKILNCGRLIISLERILGLKEFLEVIKIHN</sequence>
<name>A0A645G0X1_9ZZZZ</name>
<dbReference type="SUPFAM" id="SSF88723">
    <property type="entry name" value="PIN domain-like"/>
    <property type="match status" value="1"/>
</dbReference>
<dbReference type="InterPro" id="IPR029060">
    <property type="entry name" value="PIN-like_dom_sf"/>
</dbReference>
<gene>
    <name evidence="1" type="ORF">SDC9_165139</name>
</gene>
<evidence type="ECO:0000313" key="1">
    <source>
        <dbReference type="EMBL" id="MPN17784.1"/>
    </source>
</evidence>
<comment type="caution">
    <text evidence="1">The sequence shown here is derived from an EMBL/GenBank/DDBJ whole genome shotgun (WGS) entry which is preliminary data.</text>
</comment>
<proteinExistence type="predicted"/>
<accession>A0A645G0X1</accession>
<reference evidence="1" key="1">
    <citation type="submission" date="2019-08" db="EMBL/GenBank/DDBJ databases">
        <authorList>
            <person name="Kucharzyk K."/>
            <person name="Murdoch R.W."/>
            <person name="Higgins S."/>
            <person name="Loffler F."/>
        </authorList>
    </citation>
    <scope>NUCLEOTIDE SEQUENCE</scope>
</reference>
<dbReference type="EMBL" id="VSSQ01064985">
    <property type="protein sequence ID" value="MPN17784.1"/>
    <property type="molecule type" value="Genomic_DNA"/>
</dbReference>
<dbReference type="AlphaFoldDB" id="A0A645G0X1"/>
<organism evidence="1">
    <name type="scientific">bioreactor metagenome</name>
    <dbReference type="NCBI Taxonomy" id="1076179"/>
    <lineage>
        <taxon>unclassified sequences</taxon>
        <taxon>metagenomes</taxon>
        <taxon>ecological metagenomes</taxon>
    </lineage>
</organism>
<protein>
    <recommendedName>
        <fullName evidence="2">PIN domain-containing protein</fullName>
    </recommendedName>
</protein>
<evidence type="ECO:0008006" key="2">
    <source>
        <dbReference type="Google" id="ProtNLM"/>
    </source>
</evidence>